<dbReference type="InterPro" id="IPR027417">
    <property type="entry name" value="P-loop_NTPase"/>
</dbReference>
<evidence type="ECO:0000256" key="3">
    <source>
        <dbReference type="ARBA" id="ARBA00023128"/>
    </source>
</evidence>
<dbReference type="SUPFAM" id="SSF54980">
    <property type="entry name" value="EF-G C-terminal domain-like"/>
    <property type="match status" value="2"/>
</dbReference>
<dbReference type="InterPro" id="IPR011009">
    <property type="entry name" value="Kinase-like_dom_sf"/>
</dbReference>
<evidence type="ECO:0000313" key="9">
    <source>
        <dbReference type="WBParaSite" id="PgB17_g015_t03"/>
    </source>
</evidence>
<dbReference type="InterPro" id="IPR000795">
    <property type="entry name" value="T_Tr_GTP-bd_dom"/>
</dbReference>
<dbReference type="Pfam" id="PF22042">
    <property type="entry name" value="EF-G_D2"/>
    <property type="match status" value="1"/>
</dbReference>
<evidence type="ECO:0000259" key="7">
    <source>
        <dbReference type="PROSITE" id="PS51722"/>
    </source>
</evidence>
<dbReference type="AlphaFoldDB" id="A0A914ZXE0"/>
<dbReference type="CDD" id="cd16262">
    <property type="entry name" value="EFG_III"/>
    <property type="match status" value="1"/>
</dbReference>
<keyword evidence="2" id="KW-0648">Protein biosynthesis</keyword>
<organism evidence="8 9">
    <name type="scientific">Parascaris univalens</name>
    <name type="common">Nematode worm</name>
    <dbReference type="NCBI Taxonomy" id="6257"/>
    <lineage>
        <taxon>Eukaryota</taxon>
        <taxon>Metazoa</taxon>
        <taxon>Ecdysozoa</taxon>
        <taxon>Nematoda</taxon>
        <taxon>Chromadorea</taxon>
        <taxon>Rhabditida</taxon>
        <taxon>Spirurina</taxon>
        <taxon>Ascaridomorpha</taxon>
        <taxon>Ascaridoidea</taxon>
        <taxon>Ascarididae</taxon>
        <taxon>Parascaris</taxon>
    </lineage>
</organism>
<dbReference type="Pfam" id="PF00069">
    <property type="entry name" value="Pkinase"/>
    <property type="match status" value="1"/>
</dbReference>
<dbReference type="SMART" id="SM00889">
    <property type="entry name" value="EFG_IV"/>
    <property type="match status" value="1"/>
</dbReference>
<dbReference type="PANTHER" id="PTHR43261:SF1">
    <property type="entry name" value="RIBOSOME-RELEASING FACTOR 2, MITOCHONDRIAL"/>
    <property type="match status" value="1"/>
</dbReference>
<dbReference type="Pfam" id="PF14492">
    <property type="entry name" value="EFG_III"/>
    <property type="match status" value="1"/>
</dbReference>
<dbReference type="InterPro" id="IPR005225">
    <property type="entry name" value="Small_GTP-bd"/>
</dbReference>
<dbReference type="GO" id="GO:0003924">
    <property type="term" value="F:GTPase activity"/>
    <property type="evidence" value="ECO:0007669"/>
    <property type="project" value="InterPro"/>
</dbReference>
<dbReference type="InterPro" id="IPR014721">
    <property type="entry name" value="Ribsml_uS5_D2-typ_fold_subgr"/>
</dbReference>
<sequence>MKLDDAPLIGEKLIAESKNVYVIGRAIGRGGYGIVYECCDLSNRKFALKVGKRRSISLEIKVLKLGDGFFHFVKLIDEGLLPDDGQQFFVMELLWKNLSELQRLMPTKRFSLSTAIRCSLQTINGIEELHSIGYISRDLKPSNFIVRKPSENNNLIYLIDFGIARKYIDHNGALKPRRLVGAWRGTARYCSLANHFKQDQCRRDDVECWFYMTIEFINGKLPWSEISKYERDEIAKKKQSLRKSEREAILGECPDGWSDILDIIDSCGFEAAPEYDTVSSFHKCLFERTTAMRLCLLSNLRVSHSAFIQRYFCTHRLKQIKGGDLKLSPQLDVDPSLIRNIGIIAHIDAGKTTVTERLLYLAGATSTMGDVDSGNTVTDYMDLERERGITIQSAAISLFWRQHRINLIDTPGHVDFTLEVERCARVLDGAVTVLDGSAGVQAQTITVWRQANKFNLPSVFFVNKMDKRGASFEKTIDSIKRRLSMHNVVPVSMPTFDDGGRFIGSIDLINRKYIDVEEGDDAEWTAITQSSHRFDELMAGREEMLSQLADADEHFAECLLSDSKQHDASAFDAEVANAMRRATLARNIVPVACGTALRCAGSVKPILDMVTSYLPAPYERNHMVSAVFGEDLSAIVFKIGHDKRRGQLSFVRVYTGEIKNGSSIYNANRGTMESRINTFIAHSDILQPVDVITAGNIGVLTGLQSTVTGDTLLTSESAAKSAGVRRHRIMKSQKDRKLDTHNAHAHDLFSPQVPDEYDMSEVGKSVLLAGIDAPDPVYFCSAEPPSAGALHSFERALNELTIEDPSLRVTTDGEFGQTIIEGMGELHIEVVKDRLKRDYGLNVFMGPLQVAYREVITTAAVYTATVEDVLGDRKHGCTITIEVAPSKNTKFKTVLVKLDEDSTLPYIRAEWLKAINEGCASALHNGPLLGYPVDGVAVTLRNLVASGGKLSPAIICACAGKCLTGALKKADAHLLEPILRVEVTLVDAAAKTGVNAILREISKRRGTIVNVEGDGERAEMVRVCARMPLAELTGIASTIRIISSGLGDLHMQLEGYDRVSEQAQAFIKSRMTSDRR</sequence>
<dbReference type="GO" id="GO:0032543">
    <property type="term" value="P:mitochondrial translation"/>
    <property type="evidence" value="ECO:0007669"/>
    <property type="project" value="TreeGrafter"/>
</dbReference>
<dbReference type="Gene3D" id="1.10.510.10">
    <property type="entry name" value="Transferase(Phosphotransferase) domain 1"/>
    <property type="match status" value="1"/>
</dbReference>
<dbReference type="InterPro" id="IPR000719">
    <property type="entry name" value="Prot_kinase_dom"/>
</dbReference>
<feature type="domain" description="Tr-type G" evidence="7">
    <location>
        <begin position="336"/>
        <end position="618"/>
    </location>
</feature>
<dbReference type="PANTHER" id="PTHR43261">
    <property type="entry name" value="TRANSLATION ELONGATION FACTOR G-RELATED"/>
    <property type="match status" value="1"/>
</dbReference>
<dbReference type="PROSITE" id="PS50011">
    <property type="entry name" value="PROTEIN_KINASE_DOM"/>
    <property type="match status" value="1"/>
</dbReference>
<dbReference type="InterPro" id="IPR009022">
    <property type="entry name" value="EFG_III"/>
</dbReference>
<name>A0A914ZXE0_PARUN</name>
<keyword evidence="5" id="KW-0067">ATP-binding</keyword>
<dbReference type="WBParaSite" id="PgB17_g015_t03">
    <property type="protein sequence ID" value="PgB17_g015_t03"/>
    <property type="gene ID" value="PgB17_g015"/>
</dbReference>
<evidence type="ECO:0000256" key="5">
    <source>
        <dbReference type="PROSITE-ProRule" id="PRU10141"/>
    </source>
</evidence>
<dbReference type="SUPFAM" id="SSF52540">
    <property type="entry name" value="P-loop containing nucleoside triphosphate hydrolases"/>
    <property type="match status" value="1"/>
</dbReference>
<dbReference type="InterPro" id="IPR005517">
    <property type="entry name" value="Transl_elong_EFG/EF2_IV"/>
</dbReference>
<dbReference type="Gene3D" id="3.30.230.10">
    <property type="match status" value="1"/>
</dbReference>
<dbReference type="GO" id="GO:0005524">
    <property type="term" value="F:ATP binding"/>
    <property type="evidence" value="ECO:0007669"/>
    <property type="project" value="UniProtKB-UniRule"/>
</dbReference>
<dbReference type="SMART" id="SM00220">
    <property type="entry name" value="S_TKc"/>
    <property type="match status" value="1"/>
</dbReference>
<dbReference type="Pfam" id="PF00679">
    <property type="entry name" value="EFG_C"/>
    <property type="match status" value="1"/>
</dbReference>
<dbReference type="NCBIfam" id="TIGR00231">
    <property type="entry name" value="small_GTP"/>
    <property type="match status" value="1"/>
</dbReference>
<evidence type="ECO:0000313" key="8">
    <source>
        <dbReference type="Proteomes" id="UP000887569"/>
    </source>
</evidence>
<keyword evidence="1 5" id="KW-0547">Nucleotide-binding</keyword>
<dbReference type="Gene3D" id="2.40.30.10">
    <property type="entry name" value="Translation factors"/>
    <property type="match status" value="1"/>
</dbReference>
<dbReference type="InterPro" id="IPR053905">
    <property type="entry name" value="EF-G-like_DII"/>
</dbReference>
<dbReference type="FunFam" id="3.40.50.300:FF:000514">
    <property type="entry name" value="Ribosome-releasing factor 2, mitochondrial"/>
    <property type="match status" value="1"/>
</dbReference>
<accession>A0A914ZXE0</accession>
<reference evidence="9 10" key="1">
    <citation type="submission" date="2022-11" db="UniProtKB">
        <authorList>
            <consortium name="WormBaseParasite"/>
        </authorList>
    </citation>
    <scope>IDENTIFICATION</scope>
</reference>
<dbReference type="SUPFAM" id="SSF50447">
    <property type="entry name" value="Translation proteins"/>
    <property type="match status" value="1"/>
</dbReference>
<dbReference type="GO" id="GO:0005525">
    <property type="term" value="F:GTP binding"/>
    <property type="evidence" value="ECO:0007669"/>
    <property type="project" value="UniProtKB-KW"/>
</dbReference>
<keyword evidence="3" id="KW-0496">Mitochondrion</keyword>
<proteinExistence type="predicted"/>
<dbReference type="InterPro" id="IPR000640">
    <property type="entry name" value="EFG_V-like"/>
</dbReference>
<dbReference type="Pfam" id="PF03764">
    <property type="entry name" value="EFG_IV"/>
    <property type="match status" value="1"/>
</dbReference>
<feature type="binding site" evidence="5">
    <location>
        <position position="49"/>
    </location>
    <ligand>
        <name>ATP</name>
        <dbReference type="ChEBI" id="CHEBI:30616"/>
    </ligand>
</feature>
<dbReference type="GO" id="GO:0005759">
    <property type="term" value="C:mitochondrial matrix"/>
    <property type="evidence" value="ECO:0007669"/>
    <property type="project" value="UniProtKB-ARBA"/>
</dbReference>
<dbReference type="PROSITE" id="PS51722">
    <property type="entry name" value="G_TR_2"/>
    <property type="match status" value="1"/>
</dbReference>
<dbReference type="GO" id="GO:0032790">
    <property type="term" value="P:ribosome disassembly"/>
    <property type="evidence" value="ECO:0007669"/>
    <property type="project" value="TreeGrafter"/>
</dbReference>
<dbReference type="InterPro" id="IPR017441">
    <property type="entry name" value="Protein_kinase_ATP_BS"/>
</dbReference>
<dbReference type="InterPro" id="IPR020568">
    <property type="entry name" value="Ribosomal_Su5_D2-typ_SF"/>
</dbReference>
<dbReference type="Gene3D" id="3.40.50.300">
    <property type="entry name" value="P-loop containing nucleotide triphosphate hydrolases"/>
    <property type="match status" value="1"/>
</dbReference>
<dbReference type="InterPro" id="IPR009000">
    <property type="entry name" value="Transl_B-barrel_sf"/>
</dbReference>
<evidence type="ECO:0000259" key="6">
    <source>
        <dbReference type="PROSITE" id="PS50011"/>
    </source>
</evidence>
<dbReference type="InterPro" id="IPR031157">
    <property type="entry name" value="G_TR_CS"/>
</dbReference>
<evidence type="ECO:0000256" key="4">
    <source>
        <dbReference type="ARBA" id="ARBA00023134"/>
    </source>
</evidence>
<dbReference type="InterPro" id="IPR041095">
    <property type="entry name" value="EFG_II"/>
</dbReference>
<dbReference type="PRINTS" id="PR00315">
    <property type="entry name" value="ELONGATNFCT"/>
</dbReference>
<dbReference type="SUPFAM" id="SSF56112">
    <property type="entry name" value="Protein kinase-like (PK-like)"/>
    <property type="match status" value="1"/>
</dbReference>
<dbReference type="SMART" id="SM00838">
    <property type="entry name" value="EFG_C"/>
    <property type="match status" value="1"/>
</dbReference>
<dbReference type="WBParaSite" id="PgB17_g015_t04">
    <property type="protein sequence ID" value="PgB17_g015_t04"/>
    <property type="gene ID" value="PgB17_g015"/>
</dbReference>
<dbReference type="InterPro" id="IPR035647">
    <property type="entry name" value="EFG_III/V"/>
</dbReference>
<dbReference type="GO" id="GO:0004672">
    <property type="term" value="F:protein kinase activity"/>
    <property type="evidence" value="ECO:0007669"/>
    <property type="project" value="InterPro"/>
</dbReference>
<dbReference type="Pfam" id="PF00009">
    <property type="entry name" value="GTP_EFTU"/>
    <property type="match status" value="1"/>
</dbReference>
<dbReference type="SUPFAM" id="SSF54211">
    <property type="entry name" value="Ribosomal protein S5 domain 2-like"/>
    <property type="match status" value="1"/>
</dbReference>
<protein>
    <submittedName>
        <fullName evidence="9 10">Protein kinase domain-containing protein</fullName>
    </submittedName>
</protein>
<dbReference type="Proteomes" id="UP000887569">
    <property type="component" value="Unplaced"/>
</dbReference>
<dbReference type="PROSITE" id="PS00107">
    <property type="entry name" value="PROTEIN_KINASE_ATP"/>
    <property type="match status" value="1"/>
</dbReference>
<dbReference type="PROSITE" id="PS00301">
    <property type="entry name" value="G_TR_1"/>
    <property type="match status" value="1"/>
</dbReference>
<keyword evidence="4" id="KW-0342">GTP-binding</keyword>
<evidence type="ECO:0000256" key="2">
    <source>
        <dbReference type="ARBA" id="ARBA00022917"/>
    </source>
</evidence>
<dbReference type="Gene3D" id="3.30.70.870">
    <property type="entry name" value="Elongation Factor G (Translational Gtpase), domain 3"/>
    <property type="match status" value="1"/>
</dbReference>
<feature type="domain" description="Protein kinase" evidence="6">
    <location>
        <begin position="21"/>
        <end position="307"/>
    </location>
</feature>
<evidence type="ECO:0000256" key="1">
    <source>
        <dbReference type="ARBA" id="ARBA00022741"/>
    </source>
</evidence>
<evidence type="ECO:0000313" key="10">
    <source>
        <dbReference type="WBParaSite" id="PgB17_g015_t04"/>
    </source>
</evidence>
<keyword evidence="8" id="KW-1185">Reference proteome</keyword>
<dbReference type="Gene3D" id="3.30.70.240">
    <property type="match status" value="1"/>
</dbReference>